<evidence type="ECO:0000259" key="2">
    <source>
        <dbReference type="Pfam" id="PF00248"/>
    </source>
</evidence>
<dbReference type="Gene3D" id="3.20.20.100">
    <property type="entry name" value="NADP-dependent oxidoreductase domain"/>
    <property type="match status" value="1"/>
</dbReference>
<comment type="caution">
    <text evidence="3">The sequence shown here is derived from an EMBL/GenBank/DDBJ whole genome shotgun (WGS) entry which is preliminary data.</text>
</comment>
<dbReference type="InterPro" id="IPR023210">
    <property type="entry name" value="NADP_OxRdtase_dom"/>
</dbReference>
<dbReference type="Pfam" id="PF00248">
    <property type="entry name" value="Aldo_ket_red"/>
    <property type="match status" value="1"/>
</dbReference>
<dbReference type="GO" id="GO:0016491">
    <property type="term" value="F:oxidoreductase activity"/>
    <property type="evidence" value="ECO:0007669"/>
    <property type="project" value="UniProtKB-KW"/>
</dbReference>
<protein>
    <submittedName>
        <fullName evidence="3">Aldo/keto reductase</fullName>
    </submittedName>
</protein>
<dbReference type="SUPFAM" id="SSF51430">
    <property type="entry name" value="NAD(P)-linked oxidoreductase"/>
    <property type="match status" value="1"/>
</dbReference>
<dbReference type="InterPro" id="IPR050791">
    <property type="entry name" value="Aldo-Keto_reductase"/>
</dbReference>
<dbReference type="PANTHER" id="PTHR43625:SF77">
    <property type="entry name" value="ALDO-KETO REDUCTASE"/>
    <property type="match status" value="1"/>
</dbReference>
<evidence type="ECO:0000313" key="4">
    <source>
        <dbReference type="Proteomes" id="UP000632289"/>
    </source>
</evidence>
<proteinExistence type="predicted"/>
<dbReference type="Proteomes" id="UP000632289">
    <property type="component" value="Unassembled WGS sequence"/>
</dbReference>
<keyword evidence="4" id="KW-1185">Reference proteome</keyword>
<dbReference type="InterPro" id="IPR036812">
    <property type="entry name" value="NAD(P)_OxRdtase_dom_sf"/>
</dbReference>
<name>A0A927EZ67_9ACTN</name>
<organism evidence="3 4">
    <name type="scientific">Streptomyces chumphonensis</name>
    <dbReference type="NCBI Taxonomy" id="1214925"/>
    <lineage>
        <taxon>Bacteria</taxon>
        <taxon>Bacillati</taxon>
        <taxon>Actinomycetota</taxon>
        <taxon>Actinomycetes</taxon>
        <taxon>Kitasatosporales</taxon>
        <taxon>Streptomycetaceae</taxon>
        <taxon>Streptomyces</taxon>
    </lineage>
</organism>
<dbReference type="EMBL" id="JACXYU010000002">
    <property type="protein sequence ID" value="MBD3931431.1"/>
    <property type="molecule type" value="Genomic_DNA"/>
</dbReference>
<evidence type="ECO:0000256" key="1">
    <source>
        <dbReference type="ARBA" id="ARBA00023002"/>
    </source>
</evidence>
<keyword evidence="1" id="KW-0560">Oxidoreductase</keyword>
<dbReference type="GO" id="GO:0005737">
    <property type="term" value="C:cytoplasm"/>
    <property type="evidence" value="ECO:0007669"/>
    <property type="project" value="TreeGrafter"/>
</dbReference>
<dbReference type="PANTHER" id="PTHR43625">
    <property type="entry name" value="AFLATOXIN B1 ALDEHYDE REDUCTASE"/>
    <property type="match status" value="1"/>
</dbReference>
<gene>
    <name evidence="3" type="ORF">IF129_07620</name>
</gene>
<accession>A0A927EZ67</accession>
<evidence type="ECO:0000313" key="3">
    <source>
        <dbReference type="EMBL" id="MBD3931431.1"/>
    </source>
</evidence>
<sequence>MGGFITLAEQARSSHTLETRLFRPDGRRIGAVGLGCAGLSPWMYARPDLDDQAWASLLNAAVDLGVGLLDTADVYGQGHNEQLIGQALGHRRSEVLIATKVGMVVDDLATLTWHCDGRPTHLRAAVEASLRRLRSGSVDLCYLHRVDPAVPLEESWGALASMVKDGMIRHLGLSDVHVRDAERAHRIHPVAAIQSELSLWSRAPLGGRRHGEDVVDWCARNGALFVPFSPLGRGFLTGTITPDTSFAPGDLRTRHPWFTSAARAGNHRILTPLREVAKRHDATESQVALAWLLAQGDHVIPIPGTTRLVYMRSNISAAKLTLTPQDLSLLDSTPPPAQEPS</sequence>
<feature type="domain" description="NADP-dependent oxidoreductase" evidence="2">
    <location>
        <begin position="48"/>
        <end position="332"/>
    </location>
</feature>
<dbReference type="AlphaFoldDB" id="A0A927EZ67"/>
<reference evidence="3" key="1">
    <citation type="submission" date="2020-09" db="EMBL/GenBank/DDBJ databases">
        <title>Secondary metabolite and genome analysis of marine Streptomyces chumphonensis KK1-2T.</title>
        <authorList>
            <person name="Phongsopitanun W."/>
            <person name="Kanchanasin P."/>
            <person name="Pittayakhajonwut P."/>
            <person name="Suwanborirux K."/>
            <person name="Tanasupawat S."/>
        </authorList>
    </citation>
    <scope>NUCLEOTIDE SEQUENCE</scope>
    <source>
        <strain evidence="3">KK1-2</strain>
    </source>
</reference>